<feature type="region of interest" description="Disordered" evidence="1">
    <location>
        <begin position="182"/>
        <end position="246"/>
    </location>
</feature>
<name>A0AAV9X3R1_9PEZI</name>
<gene>
    <name evidence="3" type="ORF">TWF694_001812</name>
</gene>
<accession>A0AAV9X3R1</accession>
<dbReference type="EMBL" id="JAVHJO010000010">
    <property type="protein sequence ID" value="KAK6535350.1"/>
    <property type="molecule type" value="Genomic_DNA"/>
</dbReference>
<feature type="compositionally biased region" description="Low complexity" evidence="1">
    <location>
        <begin position="234"/>
        <end position="246"/>
    </location>
</feature>
<keyword evidence="4" id="KW-1185">Reference proteome</keyword>
<feature type="compositionally biased region" description="Low complexity" evidence="1">
    <location>
        <begin position="291"/>
        <end position="316"/>
    </location>
</feature>
<evidence type="ECO:0000313" key="3">
    <source>
        <dbReference type="EMBL" id="KAK6535350.1"/>
    </source>
</evidence>
<protein>
    <submittedName>
        <fullName evidence="3">Uncharacterized protein</fullName>
    </submittedName>
</protein>
<proteinExistence type="predicted"/>
<reference evidence="3 4" key="1">
    <citation type="submission" date="2019-10" db="EMBL/GenBank/DDBJ databases">
        <authorList>
            <person name="Palmer J.M."/>
        </authorList>
    </citation>
    <scope>NUCLEOTIDE SEQUENCE [LARGE SCALE GENOMIC DNA]</scope>
    <source>
        <strain evidence="3 4">TWF694</strain>
    </source>
</reference>
<keyword evidence="2" id="KW-0732">Signal</keyword>
<dbReference type="AlphaFoldDB" id="A0AAV9X3R1"/>
<feature type="region of interest" description="Disordered" evidence="1">
    <location>
        <begin position="291"/>
        <end position="323"/>
    </location>
</feature>
<evidence type="ECO:0000256" key="2">
    <source>
        <dbReference type="SAM" id="SignalP"/>
    </source>
</evidence>
<organism evidence="3 4">
    <name type="scientific">Orbilia ellipsospora</name>
    <dbReference type="NCBI Taxonomy" id="2528407"/>
    <lineage>
        <taxon>Eukaryota</taxon>
        <taxon>Fungi</taxon>
        <taxon>Dikarya</taxon>
        <taxon>Ascomycota</taxon>
        <taxon>Pezizomycotina</taxon>
        <taxon>Orbiliomycetes</taxon>
        <taxon>Orbiliales</taxon>
        <taxon>Orbiliaceae</taxon>
        <taxon>Orbilia</taxon>
    </lineage>
</organism>
<feature type="chain" id="PRO_5043350885" evidence="2">
    <location>
        <begin position="26"/>
        <end position="349"/>
    </location>
</feature>
<comment type="caution">
    <text evidence="3">The sequence shown here is derived from an EMBL/GenBank/DDBJ whole genome shotgun (WGS) entry which is preliminary data.</text>
</comment>
<evidence type="ECO:0000256" key="1">
    <source>
        <dbReference type="SAM" id="MobiDB-lite"/>
    </source>
</evidence>
<sequence length="349" mass="38259">MKSFIAVSSLFVFSSAAKTWTGSNAIDVLPIFAKLSQRENFGRSFDTLQLPRILDPTSGVDPHKHRPTKPKVIQCTSSEIRYQLEGIPFCLNDRTLKWRDSAGGFGAILTGDYTLGDGRMGNLYSGPHPLYGDGSGDLPSGEPTYQIGSRNWRRWRVGSRSKLSPKPLILRTSLVPRVIVKPNLPIPNPPPNTPVVDPKPPKPPTVIDPTPNDPDYESPHYEIPDTPAPDPFDLNTPTLPTSTPKPPTLYLQALSMRTTTTMSTTSTVSTTTTTNPMSTITTFRTSQLVDRTTTTPTTTTTARTSTTATTSTTTPTHNSIPNGAMTPRFEWPHLLITFGVNLFFYILAC</sequence>
<dbReference type="Proteomes" id="UP001365542">
    <property type="component" value="Unassembled WGS sequence"/>
</dbReference>
<feature type="signal peptide" evidence="2">
    <location>
        <begin position="1"/>
        <end position="25"/>
    </location>
</feature>
<feature type="compositionally biased region" description="Pro residues" evidence="1">
    <location>
        <begin position="184"/>
        <end position="206"/>
    </location>
</feature>
<evidence type="ECO:0000313" key="4">
    <source>
        <dbReference type="Proteomes" id="UP001365542"/>
    </source>
</evidence>